<feature type="compositionally biased region" description="Polar residues" evidence="2">
    <location>
        <begin position="22"/>
        <end position="37"/>
    </location>
</feature>
<dbReference type="Proteomes" id="UP000886611">
    <property type="component" value="Unassembled WGS sequence"/>
</dbReference>
<name>A0A8X7XE66_POLSE</name>
<evidence type="ECO:0000256" key="1">
    <source>
        <dbReference type="ARBA" id="ARBA00010872"/>
    </source>
</evidence>
<dbReference type="GO" id="GO:0005764">
    <property type="term" value="C:lysosome"/>
    <property type="evidence" value="ECO:0007669"/>
    <property type="project" value="TreeGrafter"/>
</dbReference>
<feature type="non-terminal residue" evidence="3">
    <location>
        <position position="1"/>
    </location>
</feature>
<evidence type="ECO:0000313" key="3">
    <source>
        <dbReference type="EMBL" id="KAG2465835.1"/>
    </source>
</evidence>
<feature type="region of interest" description="Disordered" evidence="2">
    <location>
        <begin position="19"/>
        <end position="50"/>
    </location>
</feature>
<reference evidence="3 4" key="1">
    <citation type="journal article" date="2021" name="Cell">
        <title>Tracing the genetic footprints of vertebrate landing in non-teleost ray-finned fishes.</title>
        <authorList>
            <person name="Bi X."/>
            <person name="Wang K."/>
            <person name="Yang L."/>
            <person name="Pan H."/>
            <person name="Jiang H."/>
            <person name="Wei Q."/>
            <person name="Fang M."/>
            <person name="Yu H."/>
            <person name="Zhu C."/>
            <person name="Cai Y."/>
            <person name="He Y."/>
            <person name="Gan X."/>
            <person name="Zeng H."/>
            <person name="Yu D."/>
            <person name="Zhu Y."/>
            <person name="Jiang H."/>
            <person name="Qiu Q."/>
            <person name="Yang H."/>
            <person name="Zhang Y.E."/>
            <person name="Wang W."/>
            <person name="Zhu M."/>
            <person name="He S."/>
            <person name="Zhang G."/>
        </authorList>
    </citation>
    <scope>NUCLEOTIDE SEQUENCE [LARGE SCALE GENOMIC DNA]</scope>
    <source>
        <strain evidence="3">Bchr_013</strain>
    </source>
</reference>
<dbReference type="InterPro" id="IPR029055">
    <property type="entry name" value="Ntn_hydrolases_N"/>
</dbReference>
<dbReference type="InterPro" id="IPR000246">
    <property type="entry name" value="Peptidase_T2"/>
</dbReference>
<comment type="caution">
    <text evidence="3">The sequence shown here is derived from an EMBL/GenBank/DDBJ whole genome shotgun (WGS) entry which is preliminary data.</text>
</comment>
<comment type="similarity">
    <text evidence="1">Belongs to the Ntn-hydrolase family.</text>
</comment>
<evidence type="ECO:0000256" key="2">
    <source>
        <dbReference type="SAM" id="MobiDB-lite"/>
    </source>
</evidence>
<dbReference type="PANTHER" id="PTHR10188:SF6">
    <property type="entry name" value="N(4)-(BETA-N-ACETYLGLUCOSAMINYL)-L-ASPARAGINASE"/>
    <property type="match status" value="1"/>
</dbReference>
<dbReference type="EMBL" id="JAATIS010001721">
    <property type="protein sequence ID" value="KAG2465835.1"/>
    <property type="molecule type" value="Genomic_DNA"/>
</dbReference>
<sequence>MKRTIDSFFVKNVKLGPDPSENHNQCSDMEPSTSQVIASPGPETALDNEPHTIESEPTEIKRGKVYTFRKEWLDQFPWLRYTWQTLHSGSSALDAVEKGCQQCEIDQCDGSVGYGGSPDERGETTLDAMIMNGDTMEVGSVADLRRIKNAIGVARAVMEYSRHTLLVGESDASAARSAQLAADPLVRHRPVFDQLMPASHSLAQSPDHCQ</sequence>
<gene>
    <name evidence="3" type="primary">Aga</name>
    <name evidence="3" type="ORF">GTO96_0016572</name>
</gene>
<accession>A0A8X7XE66</accession>
<keyword evidence="4" id="KW-1185">Reference proteome</keyword>
<dbReference type="Pfam" id="PF01112">
    <property type="entry name" value="Asparaginase_2"/>
    <property type="match status" value="1"/>
</dbReference>
<organism evidence="3 4">
    <name type="scientific">Polypterus senegalus</name>
    <name type="common">Senegal bichir</name>
    <dbReference type="NCBI Taxonomy" id="55291"/>
    <lineage>
        <taxon>Eukaryota</taxon>
        <taxon>Metazoa</taxon>
        <taxon>Chordata</taxon>
        <taxon>Craniata</taxon>
        <taxon>Vertebrata</taxon>
        <taxon>Euteleostomi</taxon>
        <taxon>Actinopterygii</taxon>
        <taxon>Polypteriformes</taxon>
        <taxon>Polypteridae</taxon>
        <taxon>Polypterus</taxon>
    </lineage>
</organism>
<feature type="non-terminal residue" evidence="3">
    <location>
        <position position="210"/>
    </location>
</feature>
<proteinExistence type="inferred from homology"/>
<dbReference type="SUPFAM" id="SSF56235">
    <property type="entry name" value="N-terminal nucleophile aminohydrolases (Ntn hydrolases)"/>
    <property type="match status" value="1"/>
</dbReference>
<dbReference type="GO" id="GO:0003948">
    <property type="term" value="F:N4-(beta-N-acetylglucosaminyl)-L-asparaginase activity"/>
    <property type="evidence" value="ECO:0007669"/>
    <property type="project" value="TreeGrafter"/>
</dbReference>
<protein>
    <submittedName>
        <fullName evidence="3">ASPG asparaginase</fullName>
    </submittedName>
</protein>
<dbReference type="AlphaFoldDB" id="A0A8X7XE66"/>
<dbReference type="PANTHER" id="PTHR10188">
    <property type="entry name" value="L-ASPARAGINASE"/>
    <property type="match status" value="1"/>
</dbReference>
<evidence type="ECO:0000313" key="4">
    <source>
        <dbReference type="Proteomes" id="UP000886611"/>
    </source>
</evidence>